<sequence>MSEPVDDERNFFKTFFKRDVDVQELTRYLRLDPTQALRLPIFFFNCAYTLTQTEESVDYQLEHR</sequence>
<organism evidence="1 2">
    <name type="scientific">Portunus trituberculatus</name>
    <name type="common">Swimming crab</name>
    <name type="synonym">Neptunus trituberculatus</name>
    <dbReference type="NCBI Taxonomy" id="210409"/>
    <lineage>
        <taxon>Eukaryota</taxon>
        <taxon>Metazoa</taxon>
        <taxon>Ecdysozoa</taxon>
        <taxon>Arthropoda</taxon>
        <taxon>Crustacea</taxon>
        <taxon>Multicrustacea</taxon>
        <taxon>Malacostraca</taxon>
        <taxon>Eumalacostraca</taxon>
        <taxon>Eucarida</taxon>
        <taxon>Decapoda</taxon>
        <taxon>Pleocyemata</taxon>
        <taxon>Brachyura</taxon>
        <taxon>Eubrachyura</taxon>
        <taxon>Portunoidea</taxon>
        <taxon>Portunidae</taxon>
        <taxon>Portuninae</taxon>
        <taxon>Portunus</taxon>
    </lineage>
</organism>
<proteinExistence type="predicted"/>
<comment type="caution">
    <text evidence="1">The sequence shown here is derived from an EMBL/GenBank/DDBJ whole genome shotgun (WGS) entry which is preliminary data.</text>
</comment>
<keyword evidence="2" id="KW-1185">Reference proteome</keyword>
<evidence type="ECO:0000313" key="2">
    <source>
        <dbReference type="Proteomes" id="UP000324222"/>
    </source>
</evidence>
<protein>
    <submittedName>
        <fullName evidence="1">Uncharacterized protein</fullName>
    </submittedName>
</protein>
<name>A0A5B7HHX4_PORTR</name>
<gene>
    <name evidence="1" type="ORF">E2C01_062401</name>
</gene>
<reference evidence="1 2" key="1">
    <citation type="submission" date="2019-05" db="EMBL/GenBank/DDBJ databases">
        <title>Another draft genome of Portunus trituberculatus and its Hox gene families provides insights of decapod evolution.</title>
        <authorList>
            <person name="Jeong J.-H."/>
            <person name="Song I."/>
            <person name="Kim S."/>
            <person name="Choi T."/>
            <person name="Kim D."/>
            <person name="Ryu S."/>
            <person name="Kim W."/>
        </authorList>
    </citation>
    <scope>NUCLEOTIDE SEQUENCE [LARGE SCALE GENOMIC DNA]</scope>
    <source>
        <tissue evidence="1">Muscle</tissue>
    </source>
</reference>
<dbReference type="Proteomes" id="UP000324222">
    <property type="component" value="Unassembled WGS sequence"/>
</dbReference>
<dbReference type="EMBL" id="VSRR010027461">
    <property type="protein sequence ID" value="MPC68204.1"/>
    <property type="molecule type" value="Genomic_DNA"/>
</dbReference>
<accession>A0A5B7HHX4</accession>
<evidence type="ECO:0000313" key="1">
    <source>
        <dbReference type="EMBL" id="MPC68204.1"/>
    </source>
</evidence>
<dbReference type="AlphaFoldDB" id="A0A5B7HHX4"/>